<evidence type="ECO:0000256" key="6">
    <source>
        <dbReference type="ARBA" id="ARBA00022827"/>
    </source>
</evidence>
<feature type="domain" description="Acyl-CoA oxidase/dehydrogenase middle" evidence="13">
    <location>
        <begin position="148"/>
        <end position="257"/>
    </location>
</feature>
<dbReference type="Pfam" id="PF22924">
    <property type="entry name" value="ACOX_C_alpha1"/>
    <property type="match status" value="1"/>
</dbReference>
<comment type="cofactor">
    <cofactor evidence="1">
        <name>FAD</name>
        <dbReference type="ChEBI" id="CHEBI:57692"/>
    </cofactor>
</comment>
<evidence type="ECO:0000256" key="1">
    <source>
        <dbReference type="ARBA" id="ARBA00001974"/>
    </source>
</evidence>
<feature type="compositionally biased region" description="Basic and acidic residues" evidence="11">
    <location>
        <begin position="675"/>
        <end position="684"/>
    </location>
</feature>
<sequence length="731" mass="80087">MADTNRNRRQRSEEPRRIGKVDVDWLGRDLLGTWAERRLAARQKVADPRYQRIDDLTMADHRQRALEQLQLLVDDGAVLAAFPKRLGGEDDHGGNIAGFEELVLADPSLQIKSGVQFGLFGAAVLHLGTQHHHDTFLPAIMRFEVPGAFAMTETGHGSDVASIGTTATYDAETEEFVIHTPFRGAWKDYLGNAALHGKHAVVFAKLITRGIDHGVHAFYVPIRDDEGAFLPGVGGEDDGYKGGLNGIDNGRLHFTHVRVPRTNLLNRYGDVAPDGTYSSPIASPGRRFFTMIGTLVQGRVSLDGAAAVAQQAALAIAIRYGAERRQFNASSDTHEEVLLDYRRHQRRLFTRLAKAYAQTYAHERLLTKFDGVFSGRTDTPEEREDLETLAAGLKALSTWQALDTLQEAREACGGAGFLGENRLVQLRADLDIYVTFEGDNTVLLQLVGKRLLGDFAKQFKGASKADIARFAADQFFERATTLVGLRTFSQDVRDLRNVKKSSIALRDREFQRDLLEDRVETMVADIAGRLRHAPKDQAKAAAAFNDEQHQLIEAARAWVELQQFDALDAAVERSPEATKKVLTHLRDLFALTIIEQHAAWHLEHGRLSGARSQAVTSTIDRLLQKLRPHALDLVAAFGLGDEHLRAHIATGAEGRRQAEAQAHYDALRAAGELPVPEKRSRATDVEAQPIVAAGAAPVPPSAIDGESAAAADSADPSMDAPAAESAEVAAR</sequence>
<keyword evidence="16" id="KW-1185">Reference proteome</keyword>
<evidence type="ECO:0000256" key="7">
    <source>
        <dbReference type="ARBA" id="ARBA00022832"/>
    </source>
</evidence>
<evidence type="ECO:0000256" key="2">
    <source>
        <dbReference type="ARBA" id="ARBA00004275"/>
    </source>
</evidence>
<evidence type="ECO:0000256" key="8">
    <source>
        <dbReference type="ARBA" id="ARBA00023002"/>
    </source>
</evidence>
<dbReference type="EMBL" id="LT629734">
    <property type="protein sequence ID" value="SDS20660.1"/>
    <property type="molecule type" value="Genomic_DNA"/>
</dbReference>
<keyword evidence="8" id="KW-0560">Oxidoreductase</keyword>
<dbReference type="Gene3D" id="2.40.110.10">
    <property type="entry name" value="Butyryl-CoA Dehydrogenase, subunit A, domain 2"/>
    <property type="match status" value="1"/>
</dbReference>
<dbReference type="SUPFAM" id="SSF47203">
    <property type="entry name" value="Acyl-CoA dehydrogenase C-terminal domain-like"/>
    <property type="match status" value="2"/>
</dbReference>
<dbReference type="OrthoDB" id="1144545at2"/>
<accession>A0A1H1QB68</accession>
<evidence type="ECO:0000256" key="10">
    <source>
        <dbReference type="ARBA" id="ARBA00023140"/>
    </source>
</evidence>
<dbReference type="InterPro" id="IPR002655">
    <property type="entry name" value="Acyl-CoA_oxidase_C"/>
</dbReference>
<evidence type="ECO:0000259" key="14">
    <source>
        <dbReference type="Pfam" id="PF22924"/>
    </source>
</evidence>
<dbReference type="GO" id="GO:0071949">
    <property type="term" value="F:FAD binding"/>
    <property type="evidence" value="ECO:0007669"/>
    <property type="project" value="InterPro"/>
</dbReference>
<evidence type="ECO:0000313" key="15">
    <source>
        <dbReference type="EMBL" id="SDS20660.1"/>
    </source>
</evidence>
<comment type="similarity">
    <text evidence="3">Belongs to the acyl-CoA oxidase family.</text>
</comment>
<dbReference type="InterPro" id="IPR012258">
    <property type="entry name" value="Acyl-CoA_oxidase"/>
</dbReference>
<dbReference type="PANTHER" id="PTHR10909">
    <property type="entry name" value="ELECTRON TRANSPORT OXIDOREDUCTASE"/>
    <property type="match status" value="1"/>
</dbReference>
<dbReference type="InterPro" id="IPR009100">
    <property type="entry name" value="AcylCoA_DH/oxidase_NM_dom_sf"/>
</dbReference>
<dbReference type="GO" id="GO:0005504">
    <property type="term" value="F:fatty acid binding"/>
    <property type="evidence" value="ECO:0007669"/>
    <property type="project" value="TreeGrafter"/>
</dbReference>
<protein>
    <recommendedName>
        <fullName evidence="4">acyl-CoA oxidase</fullName>
        <ecNumber evidence="4">1.3.3.6</ecNumber>
    </recommendedName>
</protein>
<proteinExistence type="inferred from homology"/>
<evidence type="ECO:0000256" key="9">
    <source>
        <dbReference type="ARBA" id="ARBA00023098"/>
    </source>
</evidence>
<evidence type="ECO:0000259" key="12">
    <source>
        <dbReference type="Pfam" id="PF01756"/>
    </source>
</evidence>
<keyword evidence="10" id="KW-0576">Peroxisome</keyword>
<dbReference type="PIRSF" id="PIRSF000168">
    <property type="entry name" value="Acyl-CoA_oxidase"/>
    <property type="match status" value="1"/>
</dbReference>
<dbReference type="AlphaFoldDB" id="A0A1H1QB68"/>
<evidence type="ECO:0000256" key="3">
    <source>
        <dbReference type="ARBA" id="ARBA00006288"/>
    </source>
</evidence>
<keyword evidence="7" id="KW-0276">Fatty acid metabolism</keyword>
<evidence type="ECO:0000259" key="13">
    <source>
        <dbReference type="Pfam" id="PF02770"/>
    </source>
</evidence>
<dbReference type="FunFam" id="2.40.110.10:FF:000005">
    <property type="entry name" value="Acyl-coenzyme A oxidase"/>
    <property type="match status" value="1"/>
</dbReference>
<dbReference type="InterPro" id="IPR055060">
    <property type="entry name" value="ACOX_C_alpha1"/>
</dbReference>
<dbReference type="RefSeq" id="WP_092666685.1">
    <property type="nucleotide sequence ID" value="NZ_LT629734.1"/>
</dbReference>
<feature type="domain" description="Acyl-CoA oxidase C-alpha1" evidence="14">
    <location>
        <begin position="293"/>
        <end position="452"/>
    </location>
</feature>
<dbReference type="GO" id="GO:0003997">
    <property type="term" value="F:acyl-CoA oxidase activity"/>
    <property type="evidence" value="ECO:0007669"/>
    <property type="project" value="UniProtKB-EC"/>
</dbReference>
<organism evidence="15 16">
    <name type="scientific">Agrococcus carbonis</name>
    <dbReference type="NCBI Taxonomy" id="684552"/>
    <lineage>
        <taxon>Bacteria</taxon>
        <taxon>Bacillati</taxon>
        <taxon>Actinomycetota</taxon>
        <taxon>Actinomycetes</taxon>
        <taxon>Micrococcales</taxon>
        <taxon>Microbacteriaceae</taxon>
        <taxon>Agrococcus</taxon>
    </lineage>
</organism>
<keyword evidence="6" id="KW-0274">FAD</keyword>
<keyword evidence="9" id="KW-0443">Lipid metabolism</keyword>
<comment type="subcellular location">
    <subcellularLocation>
        <location evidence="2">Peroxisome</location>
    </subcellularLocation>
</comment>
<evidence type="ECO:0000256" key="11">
    <source>
        <dbReference type="SAM" id="MobiDB-lite"/>
    </source>
</evidence>
<feature type="region of interest" description="Disordered" evidence="11">
    <location>
        <begin position="673"/>
        <end position="731"/>
    </location>
</feature>
<dbReference type="InterPro" id="IPR036250">
    <property type="entry name" value="AcylCo_DH-like_C"/>
</dbReference>
<dbReference type="Pfam" id="PF01756">
    <property type="entry name" value="ACOX"/>
    <property type="match status" value="1"/>
</dbReference>
<dbReference type="InterPro" id="IPR046373">
    <property type="entry name" value="Acyl-CoA_Oxase/DH_mid-dom_sf"/>
</dbReference>
<feature type="domain" description="Acyl-CoA oxidase C-terminal" evidence="12">
    <location>
        <begin position="512"/>
        <end position="649"/>
    </location>
</feature>
<evidence type="ECO:0000313" key="16">
    <source>
        <dbReference type="Proteomes" id="UP000199649"/>
    </source>
</evidence>
<evidence type="ECO:0000256" key="4">
    <source>
        <dbReference type="ARBA" id="ARBA00012870"/>
    </source>
</evidence>
<dbReference type="InterPro" id="IPR006091">
    <property type="entry name" value="Acyl-CoA_Oxase/DH_mid-dom"/>
</dbReference>
<dbReference type="Gene3D" id="1.20.140.10">
    <property type="entry name" value="Butyryl-CoA Dehydrogenase, subunit A, domain 3"/>
    <property type="match status" value="2"/>
</dbReference>
<dbReference type="GO" id="GO:0055088">
    <property type="term" value="P:lipid homeostasis"/>
    <property type="evidence" value="ECO:0007669"/>
    <property type="project" value="TreeGrafter"/>
</dbReference>
<dbReference type="STRING" id="684552.SAMN04489719_1787"/>
<feature type="compositionally biased region" description="Low complexity" evidence="11">
    <location>
        <begin position="685"/>
        <end position="731"/>
    </location>
</feature>
<dbReference type="FunFam" id="1.20.140.10:FF:000007">
    <property type="entry name" value="Acyl-coenzyme A oxidase"/>
    <property type="match status" value="1"/>
</dbReference>
<name>A0A1H1QB68_9MICO</name>
<evidence type="ECO:0000256" key="5">
    <source>
        <dbReference type="ARBA" id="ARBA00022630"/>
    </source>
</evidence>
<dbReference type="Pfam" id="PF02770">
    <property type="entry name" value="Acyl-CoA_dh_M"/>
    <property type="match status" value="1"/>
</dbReference>
<dbReference type="GO" id="GO:0033540">
    <property type="term" value="P:fatty acid beta-oxidation using acyl-CoA oxidase"/>
    <property type="evidence" value="ECO:0007669"/>
    <property type="project" value="TreeGrafter"/>
</dbReference>
<dbReference type="EC" id="1.3.3.6" evidence="4"/>
<dbReference type="SUPFAM" id="SSF56645">
    <property type="entry name" value="Acyl-CoA dehydrogenase NM domain-like"/>
    <property type="match status" value="1"/>
</dbReference>
<dbReference type="FunFam" id="1.20.140.10:FF:000010">
    <property type="entry name" value="Acyl-coenzyme A oxidase"/>
    <property type="match status" value="1"/>
</dbReference>
<reference evidence="16" key="1">
    <citation type="submission" date="2016-10" db="EMBL/GenBank/DDBJ databases">
        <authorList>
            <person name="Varghese N."/>
            <person name="Submissions S."/>
        </authorList>
    </citation>
    <scope>NUCLEOTIDE SEQUENCE [LARGE SCALE GENOMIC DNA]</scope>
    <source>
        <strain evidence="16">DSM 22965</strain>
    </source>
</reference>
<keyword evidence="5" id="KW-0285">Flavoprotein</keyword>
<gene>
    <name evidence="15" type="ORF">SAMN04489719_1787</name>
</gene>
<dbReference type="Proteomes" id="UP000199649">
    <property type="component" value="Chromosome I"/>
</dbReference>